<evidence type="ECO:0000256" key="4">
    <source>
        <dbReference type="ARBA" id="ARBA00023136"/>
    </source>
</evidence>
<evidence type="ECO:0000256" key="1">
    <source>
        <dbReference type="ARBA" id="ARBA00022475"/>
    </source>
</evidence>
<organism evidence="6 7">
    <name type="scientific">Hansschlegelia plantiphila</name>
    <dbReference type="NCBI Taxonomy" id="374655"/>
    <lineage>
        <taxon>Bacteria</taxon>
        <taxon>Pseudomonadati</taxon>
        <taxon>Pseudomonadota</taxon>
        <taxon>Alphaproteobacteria</taxon>
        <taxon>Hyphomicrobiales</taxon>
        <taxon>Methylopilaceae</taxon>
        <taxon>Hansschlegelia</taxon>
    </lineage>
</organism>
<sequence>MPHALSATAAPARSPWLYALFGVLIVAAIACALAAMGRSLICPCGTIELWHGAANDSGTSQHLSDWYSLSHLIHGFLFYGAAVLVFRRLGRPLPFAQALLVALAFEGFWELLENSPLIIDRYRETTVSDSYIGDSVLNSVSDIGFMALGFFLARVSPTALVVTAAIAMELLALAVIRDNLTLNVLMIVHPSDAIKAWQAAR</sequence>
<dbReference type="NCBIfam" id="NF002099">
    <property type="entry name" value="PRK00944.1"/>
    <property type="match status" value="1"/>
</dbReference>
<name>A0A9W6J0U2_9HYPH</name>
<accession>A0A9W6J0U2</accession>
<keyword evidence="3 5" id="KW-1133">Transmembrane helix</keyword>
<feature type="transmembrane region" description="Helical" evidence="5">
    <location>
        <begin position="159"/>
        <end position="176"/>
    </location>
</feature>
<comment type="caution">
    <text evidence="6">The sequence shown here is derived from an EMBL/GenBank/DDBJ whole genome shotgun (WGS) entry which is preliminary data.</text>
</comment>
<protein>
    <submittedName>
        <fullName evidence="6">UPF0314 protein</fullName>
    </submittedName>
</protein>
<dbReference type="GO" id="GO:0005886">
    <property type="term" value="C:plasma membrane"/>
    <property type="evidence" value="ECO:0007669"/>
    <property type="project" value="InterPro"/>
</dbReference>
<evidence type="ECO:0000313" key="7">
    <source>
        <dbReference type="Proteomes" id="UP001143372"/>
    </source>
</evidence>
<dbReference type="AlphaFoldDB" id="A0A9W6J0U2"/>
<gene>
    <name evidence="6" type="ORF">GCM10008179_08670</name>
</gene>
<dbReference type="Pfam" id="PF10755">
    <property type="entry name" value="DUF2585"/>
    <property type="match status" value="1"/>
</dbReference>
<dbReference type="InterPro" id="IPR019691">
    <property type="entry name" value="DUF2585"/>
</dbReference>
<reference evidence="6" key="2">
    <citation type="submission" date="2023-01" db="EMBL/GenBank/DDBJ databases">
        <authorList>
            <person name="Sun Q."/>
            <person name="Evtushenko L."/>
        </authorList>
    </citation>
    <scope>NUCLEOTIDE SEQUENCE</scope>
    <source>
        <strain evidence="6">VKM B-2347</strain>
    </source>
</reference>
<keyword evidence="4 5" id="KW-0472">Membrane</keyword>
<evidence type="ECO:0000256" key="3">
    <source>
        <dbReference type="ARBA" id="ARBA00022989"/>
    </source>
</evidence>
<keyword evidence="1" id="KW-1003">Cell membrane</keyword>
<dbReference type="Proteomes" id="UP001143372">
    <property type="component" value="Unassembled WGS sequence"/>
</dbReference>
<feature type="transmembrane region" description="Helical" evidence="5">
    <location>
        <begin position="66"/>
        <end position="86"/>
    </location>
</feature>
<keyword evidence="2 5" id="KW-0812">Transmembrane</keyword>
<feature type="transmembrane region" description="Helical" evidence="5">
    <location>
        <begin position="16"/>
        <end position="36"/>
    </location>
</feature>
<evidence type="ECO:0000313" key="6">
    <source>
        <dbReference type="EMBL" id="GLK67229.1"/>
    </source>
</evidence>
<reference evidence="6" key="1">
    <citation type="journal article" date="2014" name="Int. J. Syst. Evol. Microbiol.">
        <title>Complete genome sequence of Corynebacterium casei LMG S-19264T (=DSM 44701T), isolated from a smear-ripened cheese.</title>
        <authorList>
            <consortium name="US DOE Joint Genome Institute (JGI-PGF)"/>
            <person name="Walter F."/>
            <person name="Albersmeier A."/>
            <person name="Kalinowski J."/>
            <person name="Ruckert C."/>
        </authorList>
    </citation>
    <scope>NUCLEOTIDE SEQUENCE</scope>
    <source>
        <strain evidence="6">VKM B-2347</strain>
    </source>
</reference>
<dbReference type="RefSeq" id="WP_271167482.1">
    <property type="nucleotide sequence ID" value="NZ_BSFI01000004.1"/>
</dbReference>
<evidence type="ECO:0000256" key="5">
    <source>
        <dbReference type="SAM" id="Phobius"/>
    </source>
</evidence>
<keyword evidence="7" id="KW-1185">Reference proteome</keyword>
<evidence type="ECO:0000256" key="2">
    <source>
        <dbReference type="ARBA" id="ARBA00022692"/>
    </source>
</evidence>
<proteinExistence type="predicted"/>
<dbReference type="EMBL" id="BSFI01000004">
    <property type="protein sequence ID" value="GLK67229.1"/>
    <property type="molecule type" value="Genomic_DNA"/>
</dbReference>